<dbReference type="EMBL" id="FOXP01000010">
    <property type="protein sequence ID" value="SFP90784.1"/>
    <property type="molecule type" value="Genomic_DNA"/>
</dbReference>
<dbReference type="GO" id="GO:0016020">
    <property type="term" value="C:membrane"/>
    <property type="evidence" value="ECO:0007669"/>
    <property type="project" value="UniProtKB-SubCell"/>
</dbReference>
<keyword evidence="2 5" id="KW-0812">Transmembrane</keyword>
<evidence type="ECO:0000256" key="4">
    <source>
        <dbReference type="ARBA" id="ARBA00023136"/>
    </source>
</evidence>
<dbReference type="OrthoDB" id="9808637at2"/>
<dbReference type="PIRSF" id="PIRSF033913">
    <property type="entry name" value="S-S_format_DsbB"/>
    <property type="match status" value="1"/>
</dbReference>
<accession>A0A1I5U6A1</accession>
<gene>
    <name evidence="6" type="ORF">SAMN04488241_110155</name>
</gene>
<dbReference type="Gene3D" id="1.20.1550.10">
    <property type="entry name" value="DsbB-like"/>
    <property type="match status" value="1"/>
</dbReference>
<evidence type="ECO:0000313" key="6">
    <source>
        <dbReference type="EMBL" id="SFP90784.1"/>
    </source>
</evidence>
<keyword evidence="7" id="KW-1185">Reference proteome</keyword>
<feature type="transmembrane region" description="Helical" evidence="5">
    <location>
        <begin position="127"/>
        <end position="153"/>
    </location>
</feature>
<dbReference type="GO" id="GO:0006457">
    <property type="term" value="P:protein folding"/>
    <property type="evidence" value="ECO:0007669"/>
    <property type="project" value="InterPro"/>
</dbReference>
<dbReference type="InterPro" id="IPR024199">
    <property type="entry name" value="Uncharacterised_DsbB"/>
</dbReference>
<dbReference type="InterPro" id="IPR023380">
    <property type="entry name" value="DsbB-like_sf"/>
</dbReference>
<dbReference type="AlphaFoldDB" id="A0A1I5U6A1"/>
<feature type="transmembrane region" description="Helical" evidence="5">
    <location>
        <begin position="40"/>
        <end position="57"/>
    </location>
</feature>
<keyword evidence="4 5" id="KW-0472">Membrane</keyword>
<dbReference type="InterPro" id="IPR003752">
    <property type="entry name" value="DiS_bond_form_DsbB/BdbC"/>
</dbReference>
<organism evidence="6 7">
    <name type="scientific">Sphingomonas rubra</name>
    <dbReference type="NCBI Taxonomy" id="634430"/>
    <lineage>
        <taxon>Bacteria</taxon>
        <taxon>Pseudomonadati</taxon>
        <taxon>Pseudomonadota</taxon>
        <taxon>Alphaproteobacteria</taxon>
        <taxon>Sphingomonadales</taxon>
        <taxon>Sphingomonadaceae</taxon>
        <taxon>Sphingomonas</taxon>
    </lineage>
</organism>
<evidence type="ECO:0000313" key="7">
    <source>
        <dbReference type="Proteomes" id="UP000199586"/>
    </source>
</evidence>
<dbReference type="Pfam" id="PF02600">
    <property type="entry name" value="DsbB"/>
    <property type="match status" value="1"/>
</dbReference>
<evidence type="ECO:0000256" key="3">
    <source>
        <dbReference type="ARBA" id="ARBA00022989"/>
    </source>
</evidence>
<name>A0A1I5U6A1_9SPHN</name>
<dbReference type="RefSeq" id="WP_093334112.1">
    <property type="nucleotide sequence ID" value="NZ_FOXP01000010.1"/>
</dbReference>
<feature type="transmembrane region" description="Helical" evidence="5">
    <location>
        <begin position="64"/>
        <end position="85"/>
    </location>
</feature>
<protein>
    <submittedName>
        <fullName evidence="6">Disulfide bond formation protein DsbB</fullName>
    </submittedName>
</protein>
<evidence type="ECO:0000256" key="5">
    <source>
        <dbReference type="SAM" id="Phobius"/>
    </source>
</evidence>
<dbReference type="GO" id="GO:0015035">
    <property type="term" value="F:protein-disulfide reductase activity"/>
    <property type="evidence" value="ECO:0007669"/>
    <property type="project" value="InterPro"/>
</dbReference>
<dbReference type="Proteomes" id="UP000199586">
    <property type="component" value="Unassembled WGS sequence"/>
</dbReference>
<dbReference type="SUPFAM" id="SSF158442">
    <property type="entry name" value="DsbB-like"/>
    <property type="match status" value="1"/>
</dbReference>
<reference evidence="7" key="1">
    <citation type="submission" date="2016-10" db="EMBL/GenBank/DDBJ databases">
        <authorList>
            <person name="Varghese N."/>
            <person name="Submissions S."/>
        </authorList>
    </citation>
    <scope>NUCLEOTIDE SEQUENCE [LARGE SCALE GENOMIC DNA]</scope>
    <source>
        <strain evidence="7">CGMCC 1.9113</strain>
    </source>
</reference>
<proteinExistence type="predicted"/>
<evidence type="ECO:0000256" key="2">
    <source>
        <dbReference type="ARBA" id="ARBA00022692"/>
    </source>
</evidence>
<keyword evidence="3 5" id="KW-1133">Transmembrane helix</keyword>
<evidence type="ECO:0000256" key="1">
    <source>
        <dbReference type="ARBA" id="ARBA00004141"/>
    </source>
</evidence>
<dbReference type="STRING" id="634430.SAMN04488241_110155"/>
<comment type="subcellular location">
    <subcellularLocation>
        <location evidence="1">Membrane</location>
        <topology evidence="1">Multi-pass membrane protein</topology>
    </subcellularLocation>
</comment>
<sequence>MRSLRTANILALLLPAGLLAGAWGSQLIGGLYPCEMCHWQRWPHYAAVALAALGLVMPGARRPLVVLAALAIAASGVIGVLHAGVEYHWWNGFTACTSTVDMGGLDAAARLKAILAAPLVRCDQAQWTFAGVSLAGFNAILSLGGALVILAMLRNAR</sequence>